<dbReference type="GO" id="GO:0008764">
    <property type="term" value="F:UDP-N-acetylmuramoylalanine-D-glutamate ligase activity"/>
    <property type="evidence" value="ECO:0007669"/>
    <property type="project" value="UniProtKB-EC"/>
</dbReference>
<dbReference type="InterPro" id="IPR004101">
    <property type="entry name" value="Mur_ligase_C"/>
</dbReference>
<keyword evidence="8 9" id="KW-0131">Cell cycle</keyword>
<dbReference type="InterPro" id="IPR013221">
    <property type="entry name" value="Mur_ligase_cen"/>
</dbReference>
<dbReference type="SUPFAM" id="SSF53244">
    <property type="entry name" value="MurD-like peptide ligases, peptide-binding domain"/>
    <property type="match status" value="1"/>
</dbReference>
<keyword evidence="9 10" id="KW-0133">Cell shape</keyword>
<keyword evidence="3 9" id="KW-0963">Cytoplasm</keyword>
<comment type="subcellular location">
    <subcellularLocation>
        <location evidence="1 9 10">Cytoplasm</location>
    </subcellularLocation>
</comment>
<keyword evidence="4 9" id="KW-0436">Ligase</keyword>
<evidence type="ECO:0000256" key="7">
    <source>
        <dbReference type="ARBA" id="ARBA00022840"/>
    </source>
</evidence>
<dbReference type="PROSITE" id="PS01011">
    <property type="entry name" value="FOLYLPOLYGLU_SYNT_1"/>
    <property type="match status" value="1"/>
</dbReference>
<protein>
    <recommendedName>
        <fullName evidence="9 10">UDP-N-acetylmuramoylalanine--D-glutamate ligase</fullName>
        <ecNumber evidence="9 10">6.3.2.9</ecNumber>
    </recommendedName>
    <alternativeName>
        <fullName evidence="9">D-glutamic acid-adding enzyme</fullName>
    </alternativeName>
    <alternativeName>
        <fullName evidence="9">UDP-N-acetylmuramoyl-L-alanyl-D-glutamate synthetase</fullName>
    </alternativeName>
</protein>
<dbReference type="SUPFAM" id="SSF51735">
    <property type="entry name" value="NAD(P)-binding Rossmann-fold domains"/>
    <property type="match status" value="1"/>
</dbReference>
<dbReference type="PANTHER" id="PTHR43692:SF1">
    <property type="entry name" value="UDP-N-ACETYLMURAMOYLALANINE--D-GLUTAMATE LIGASE"/>
    <property type="match status" value="1"/>
</dbReference>
<dbReference type="InterPro" id="IPR005762">
    <property type="entry name" value="MurD"/>
</dbReference>
<organism evidence="13 14">
    <name type="scientific">Kiloniella antarctica</name>
    <dbReference type="NCBI Taxonomy" id="1550907"/>
    <lineage>
        <taxon>Bacteria</taxon>
        <taxon>Pseudomonadati</taxon>
        <taxon>Pseudomonadota</taxon>
        <taxon>Alphaproteobacteria</taxon>
        <taxon>Rhodospirillales</taxon>
        <taxon>Kiloniellaceae</taxon>
        <taxon>Kiloniella</taxon>
    </lineage>
</organism>
<accession>A0ABW5BN85</accession>
<feature type="binding site" evidence="9">
    <location>
        <begin position="121"/>
        <end position="127"/>
    </location>
    <ligand>
        <name>ATP</name>
        <dbReference type="ChEBI" id="CHEBI:30616"/>
    </ligand>
</feature>
<dbReference type="SUPFAM" id="SSF53623">
    <property type="entry name" value="MurD-like peptide ligases, catalytic domain"/>
    <property type="match status" value="1"/>
</dbReference>
<evidence type="ECO:0000313" key="14">
    <source>
        <dbReference type="Proteomes" id="UP001597294"/>
    </source>
</evidence>
<keyword evidence="9 10" id="KW-0961">Cell wall biogenesis/degradation</keyword>
<evidence type="ECO:0000259" key="12">
    <source>
        <dbReference type="Pfam" id="PF08245"/>
    </source>
</evidence>
<evidence type="ECO:0000256" key="6">
    <source>
        <dbReference type="ARBA" id="ARBA00022741"/>
    </source>
</evidence>
<reference evidence="14" key="1">
    <citation type="journal article" date="2019" name="Int. J. Syst. Evol. Microbiol.">
        <title>The Global Catalogue of Microorganisms (GCM) 10K type strain sequencing project: providing services to taxonomists for standard genome sequencing and annotation.</title>
        <authorList>
            <consortium name="The Broad Institute Genomics Platform"/>
            <consortium name="The Broad Institute Genome Sequencing Center for Infectious Disease"/>
            <person name="Wu L."/>
            <person name="Ma J."/>
        </authorList>
    </citation>
    <scope>NUCLEOTIDE SEQUENCE [LARGE SCALE GENOMIC DNA]</scope>
    <source>
        <strain evidence="14">CGMCC 4.7192</strain>
    </source>
</reference>
<gene>
    <name evidence="9 13" type="primary">murD</name>
    <name evidence="13" type="ORF">ACFSKO_11970</name>
</gene>
<comment type="caution">
    <text evidence="13">The sequence shown here is derived from an EMBL/GenBank/DDBJ whole genome shotgun (WGS) entry which is preliminary data.</text>
</comment>
<dbReference type="Proteomes" id="UP001597294">
    <property type="component" value="Unassembled WGS sequence"/>
</dbReference>
<dbReference type="PANTHER" id="PTHR43692">
    <property type="entry name" value="UDP-N-ACETYLMURAMOYLALANINE--D-GLUTAMATE LIGASE"/>
    <property type="match status" value="1"/>
</dbReference>
<evidence type="ECO:0000256" key="5">
    <source>
        <dbReference type="ARBA" id="ARBA00022618"/>
    </source>
</evidence>
<comment type="similarity">
    <text evidence="9">Belongs to the MurCDEF family.</text>
</comment>
<evidence type="ECO:0000256" key="3">
    <source>
        <dbReference type="ARBA" id="ARBA00022490"/>
    </source>
</evidence>
<feature type="domain" description="Mur ligase C-terminal" evidence="11">
    <location>
        <begin position="327"/>
        <end position="441"/>
    </location>
</feature>
<dbReference type="Gene3D" id="3.40.50.720">
    <property type="entry name" value="NAD(P)-binding Rossmann-like Domain"/>
    <property type="match status" value="1"/>
</dbReference>
<keyword evidence="6 9" id="KW-0547">Nucleotide-binding</keyword>
<evidence type="ECO:0000256" key="10">
    <source>
        <dbReference type="RuleBase" id="RU003664"/>
    </source>
</evidence>
<keyword evidence="9 10" id="KW-0573">Peptidoglycan synthesis</keyword>
<dbReference type="RefSeq" id="WP_380251821.1">
    <property type="nucleotide sequence ID" value="NZ_JBHUII010000004.1"/>
</dbReference>
<dbReference type="NCBIfam" id="TIGR01087">
    <property type="entry name" value="murD"/>
    <property type="match status" value="1"/>
</dbReference>
<evidence type="ECO:0000256" key="1">
    <source>
        <dbReference type="ARBA" id="ARBA00004496"/>
    </source>
</evidence>
<dbReference type="Pfam" id="PF02875">
    <property type="entry name" value="Mur_ligase_C"/>
    <property type="match status" value="1"/>
</dbReference>
<evidence type="ECO:0000256" key="2">
    <source>
        <dbReference type="ARBA" id="ARBA00004752"/>
    </source>
</evidence>
<evidence type="ECO:0000259" key="11">
    <source>
        <dbReference type="Pfam" id="PF02875"/>
    </source>
</evidence>
<evidence type="ECO:0000256" key="4">
    <source>
        <dbReference type="ARBA" id="ARBA00022598"/>
    </source>
</evidence>
<keyword evidence="5 9" id="KW-0132">Cell division</keyword>
<dbReference type="HAMAP" id="MF_00639">
    <property type="entry name" value="MurD"/>
    <property type="match status" value="1"/>
</dbReference>
<comment type="function">
    <text evidence="9 10">Cell wall formation. Catalyzes the addition of glutamate to the nucleotide precursor UDP-N-acetylmuramoyl-L-alanine (UMA).</text>
</comment>
<dbReference type="InterPro" id="IPR036565">
    <property type="entry name" value="Mur-like_cat_sf"/>
</dbReference>
<feature type="domain" description="Mur ligase central" evidence="12">
    <location>
        <begin position="119"/>
        <end position="304"/>
    </location>
</feature>
<proteinExistence type="inferred from homology"/>
<comment type="pathway">
    <text evidence="2 9 10">Cell wall biogenesis; peptidoglycan biosynthesis.</text>
</comment>
<sequence length="479" mass="52057">MIDLSTYIRSQDKKVFAVLGLGRSGLTAACALAQSGAEVWAWDDNIQGREKATDAGLKIVNLNDCDWEKVHSLVMSPGIPLTHPKPHPVAAAAKKNAVEIICEVELLYRACPHATFVGITGTNGKSTTTSLIAHILKTAGQKVAVGGNLGTPALELPDLDHEGVYVLEMSSYQLDLLEHLVFDISLFMNISPDHLDRHGDMQGYIKAKKHIFDRQTKSQTAIIGIDDEESRAVFDQINVESKIKTIPISGHIRLAEGVFVSQGHLTDDCFIPTNTTAEEIVDLNTIERLPGVHNHQNAAAAFATCRSLGLSNAEIISGMASFPGLAHRQELVMIKNGIRYINDSKATNADAAARALGSYDNIYWIAGGLAKEGGIEDLDPYFNRIRRAYLIGDCAKDFATQLDKAVSYELCETLDRAVKKAANDAAQDGYKDAVVLLSPACASWDQYRSFELRGDHFKQCVNEIVSPSGARNQHGSIAS</sequence>
<dbReference type="EC" id="6.3.2.9" evidence="9 10"/>
<keyword evidence="7 9" id="KW-0067">ATP-binding</keyword>
<dbReference type="EMBL" id="JBHUII010000004">
    <property type="protein sequence ID" value="MFD2206339.1"/>
    <property type="molecule type" value="Genomic_DNA"/>
</dbReference>
<comment type="catalytic activity">
    <reaction evidence="9 10">
        <text>UDP-N-acetyl-alpha-D-muramoyl-L-alanine + D-glutamate + ATP = UDP-N-acetyl-alpha-D-muramoyl-L-alanyl-D-glutamate + ADP + phosphate + H(+)</text>
        <dbReference type="Rhea" id="RHEA:16429"/>
        <dbReference type="ChEBI" id="CHEBI:15378"/>
        <dbReference type="ChEBI" id="CHEBI:29986"/>
        <dbReference type="ChEBI" id="CHEBI:30616"/>
        <dbReference type="ChEBI" id="CHEBI:43474"/>
        <dbReference type="ChEBI" id="CHEBI:83898"/>
        <dbReference type="ChEBI" id="CHEBI:83900"/>
        <dbReference type="ChEBI" id="CHEBI:456216"/>
        <dbReference type="EC" id="6.3.2.9"/>
    </reaction>
</comment>
<evidence type="ECO:0000256" key="9">
    <source>
        <dbReference type="HAMAP-Rule" id="MF_00639"/>
    </source>
</evidence>
<dbReference type="InterPro" id="IPR036615">
    <property type="entry name" value="Mur_ligase_C_dom_sf"/>
</dbReference>
<dbReference type="InterPro" id="IPR036291">
    <property type="entry name" value="NAD(P)-bd_dom_sf"/>
</dbReference>
<dbReference type="InterPro" id="IPR018109">
    <property type="entry name" value="Folylpolyglutamate_synth_CS"/>
</dbReference>
<evidence type="ECO:0000256" key="8">
    <source>
        <dbReference type="ARBA" id="ARBA00023306"/>
    </source>
</evidence>
<dbReference type="Gene3D" id="3.40.1190.10">
    <property type="entry name" value="Mur-like, catalytic domain"/>
    <property type="match status" value="1"/>
</dbReference>
<name>A0ABW5BN85_9PROT</name>
<evidence type="ECO:0000313" key="13">
    <source>
        <dbReference type="EMBL" id="MFD2206339.1"/>
    </source>
</evidence>
<dbReference type="Gene3D" id="3.90.190.20">
    <property type="entry name" value="Mur ligase, C-terminal domain"/>
    <property type="match status" value="1"/>
</dbReference>
<dbReference type="Pfam" id="PF08245">
    <property type="entry name" value="Mur_ligase_M"/>
    <property type="match status" value="1"/>
</dbReference>
<keyword evidence="14" id="KW-1185">Reference proteome</keyword>